<evidence type="ECO:0000313" key="4">
    <source>
        <dbReference type="EMBL" id="RXH91081.1"/>
    </source>
</evidence>
<evidence type="ECO:0000313" key="5">
    <source>
        <dbReference type="Proteomes" id="UP000290289"/>
    </source>
</evidence>
<feature type="compositionally biased region" description="Polar residues" evidence="2">
    <location>
        <begin position="395"/>
        <end position="416"/>
    </location>
</feature>
<name>A0A498JCH6_MALDO</name>
<protein>
    <recommendedName>
        <fullName evidence="3">TFIIS N-terminal domain-containing protein</fullName>
    </recommendedName>
</protein>
<dbReference type="EMBL" id="RDQH01000334">
    <property type="protein sequence ID" value="RXH91081.1"/>
    <property type="molecule type" value="Genomic_DNA"/>
</dbReference>
<dbReference type="PROSITE" id="PS51319">
    <property type="entry name" value="TFIIS_N"/>
    <property type="match status" value="1"/>
</dbReference>
<feature type="compositionally biased region" description="Polar residues" evidence="2">
    <location>
        <begin position="981"/>
        <end position="991"/>
    </location>
</feature>
<feature type="compositionally biased region" description="Basic and acidic residues" evidence="2">
    <location>
        <begin position="565"/>
        <end position="574"/>
    </location>
</feature>
<evidence type="ECO:0000256" key="2">
    <source>
        <dbReference type="SAM" id="MobiDB-lite"/>
    </source>
</evidence>
<feature type="region of interest" description="Disordered" evidence="2">
    <location>
        <begin position="491"/>
        <end position="510"/>
    </location>
</feature>
<dbReference type="GO" id="GO:0005634">
    <property type="term" value="C:nucleus"/>
    <property type="evidence" value="ECO:0007669"/>
    <property type="project" value="UniProtKB-SubCell"/>
</dbReference>
<feature type="compositionally biased region" description="Basic and acidic residues" evidence="2">
    <location>
        <begin position="545"/>
        <end position="554"/>
    </location>
</feature>
<dbReference type="InterPro" id="IPR035441">
    <property type="entry name" value="TFIIS/LEDGF_dom_sf"/>
</dbReference>
<feature type="compositionally biased region" description="Basic and acidic residues" evidence="2">
    <location>
        <begin position="187"/>
        <end position="201"/>
    </location>
</feature>
<feature type="compositionally biased region" description="Polar residues" evidence="2">
    <location>
        <begin position="529"/>
        <end position="542"/>
    </location>
</feature>
<feature type="compositionally biased region" description="Polar residues" evidence="2">
    <location>
        <begin position="555"/>
        <end position="564"/>
    </location>
</feature>
<feature type="region of interest" description="Disordered" evidence="2">
    <location>
        <begin position="972"/>
        <end position="1025"/>
    </location>
</feature>
<feature type="compositionally biased region" description="Polar residues" evidence="2">
    <location>
        <begin position="665"/>
        <end position="678"/>
    </location>
</feature>
<feature type="region of interest" description="Disordered" evidence="2">
    <location>
        <begin position="527"/>
        <end position="587"/>
    </location>
</feature>
<organism evidence="4 5">
    <name type="scientific">Malus domestica</name>
    <name type="common">Apple</name>
    <name type="synonym">Pyrus malus</name>
    <dbReference type="NCBI Taxonomy" id="3750"/>
    <lineage>
        <taxon>Eukaryota</taxon>
        <taxon>Viridiplantae</taxon>
        <taxon>Streptophyta</taxon>
        <taxon>Embryophyta</taxon>
        <taxon>Tracheophyta</taxon>
        <taxon>Spermatophyta</taxon>
        <taxon>Magnoliopsida</taxon>
        <taxon>eudicotyledons</taxon>
        <taxon>Gunneridae</taxon>
        <taxon>Pentapetalae</taxon>
        <taxon>rosids</taxon>
        <taxon>fabids</taxon>
        <taxon>Rosales</taxon>
        <taxon>Rosaceae</taxon>
        <taxon>Amygdaloideae</taxon>
        <taxon>Maleae</taxon>
        <taxon>Malus</taxon>
    </lineage>
</organism>
<feature type="region of interest" description="Disordered" evidence="2">
    <location>
        <begin position="286"/>
        <end position="343"/>
    </location>
</feature>
<gene>
    <name evidence="4" type="ORF">DVH24_020104</name>
</gene>
<dbReference type="PANTHER" id="PTHR47292">
    <property type="entry name" value="TRANSCRIPTION ELONGATION FACTOR (TFIIS) FAMILY PROTEIN-RELATED"/>
    <property type="match status" value="1"/>
</dbReference>
<reference evidence="4 5" key="1">
    <citation type="submission" date="2018-10" db="EMBL/GenBank/DDBJ databases">
        <title>A high-quality apple genome assembly.</title>
        <authorList>
            <person name="Hu J."/>
        </authorList>
    </citation>
    <scope>NUCLEOTIDE SEQUENCE [LARGE SCALE GENOMIC DNA]</scope>
    <source>
        <strain evidence="5">cv. HFTH1</strain>
        <tissue evidence="4">Young leaf</tissue>
    </source>
</reference>
<sequence>MTLEDFFTLTEMKDGLTAPSRVQELVTVMQSEKDSVVNNIGDATRQWAAVASTIAATENKDCLDLFIQLDGLMFVDRWLKDAQNLGKDTNENFVEESITSLLRALEKLHKHNKRSLSSGIWSTVKSLLSYKSSTVQDQARLLFDSWKEDGNAVDVDVENAGVLSDDGSSKSLEEDSKPSALNVTSEVGDHRENHSSGHNPDEVLPLRTSVDLQPESADALPIQPCNKESPPTHKHLDSAYIKDGSLDTLASAVVLNPIQENPIKDESSICSVGGITSVGTSIFPLAKPNSVDEHSDGPKLNESKNENQDHKVNGSPRKLGVTDISSGSGLLEPGTVYSGADSATSQDVATDSALQKNANQDDSCKKYTAFGSEGTTASDPKGVVDDTRAVNPCSTTVQEGECCSNTPQDSSGNGSISGKLEDLETSSKMAVDEDKEHSSDEDEELTIPNEYPKLAIDAKSPDTIDKRRSDIELEYGMVDALEVARRVAQEYEREEPDCSSSSEKTSEGGLRQVNSLESINAEQDLPAQVSPNEAPTEQSHSAEPNPEREDHIDSSENLGTTPHSHSAEANHDMESSQVTEAAQEPEVYPEKGLCSFDLNQEVCSDEMDRPVNPVSTPIPVSRPVAAAGLPGAPLQFEGAIGWIGSAANSAFRRASPRRPSDGYKNLSTGATSDSSKQRQNCLDIDLNVAEGGDDLGKQILVSSGLPSGESSVEMSQNRSGRPHLDLNRIDDDGDALPLDSRVEGQFLFNRVGRRSPSPASSSSSMQPSMRNFDLNDRPYFHIDSVDHGPGKSSQNANAYGWPRQDASVISIMGTRVEINRKEASQNLSLANGKAIEAATEATMARTGSFLDMGSTVSYSHPPVFAYNGLATGPTLSFSSAMYGHGGTIPYMVDSRGATVVPQIMASPSAVPPQFSQSPFIMNLTGVQPGLNGVINGAGPSRPSFDLNSGGFMVEGGNRDSVGLRQLFIHGPGRSMEDHFRNNSQPPSSSTVGGKRKEPDSGWEPYPFSYRQQQQQQQQQPPPPWR</sequence>
<dbReference type="Proteomes" id="UP000290289">
    <property type="component" value="Chromosome 8"/>
</dbReference>
<feature type="compositionally biased region" description="Polar residues" evidence="2">
    <location>
        <begin position="700"/>
        <end position="719"/>
    </location>
</feature>
<dbReference type="PANTHER" id="PTHR47292:SF1">
    <property type="entry name" value="TRANSCRIPTION ELONGATION FACTOR (TFIIS) FAMILY PROTEIN"/>
    <property type="match status" value="1"/>
</dbReference>
<dbReference type="STRING" id="3750.A0A498JCH6"/>
<dbReference type="Gene3D" id="1.20.930.10">
    <property type="entry name" value="Conserved domain common to transcription factors TFIIS, elongin A, CRSP70"/>
    <property type="match status" value="1"/>
</dbReference>
<feature type="region of interest" description="Disordered" evidence="2">
    <location>
        <begin position="700"/>
        <end position="732"/>
    </location>
</feature>
<proteinExistence type="predicted"/>
<evidence type="ECO:0000259" key="3">
    <source>
        <dbReference type="PROSITE" id="PS51319"/>
    </source>
</evidence>
<comment type="subcellular location">
    <subcellularLocation>
        <location evidence="1">Nucleus</location>
    </subcellularLocation>
</comment>
<feature type="region of interest" description="Disordered" evidence="2">
    <location>
        <begin position="157"/>
        <end position="204"/>
    </location>
</feature>
<feature type="domain" description="TFIIS N-terminal" evidence="3">
    <location>
        <begin position="73"/>
        <end position="153"/>
    </location>
</feature>
<dbReference type="AlphaFoldDB" id="A0A498JCH6"/>
<dbReference type="InterPro" id="IPR017923">
    <property type="entry name" value="TFIIS_N"/>
</dbReference>
<comment type="caution">
    <text evidence="4">The sequence shown here is derived from an EMBL/GenBank/DDBJ whole genome shotgun (WGS) entry which is preliminary data.</text>
</comment>
<accession>A0A498JCH6</accession>
<dbReference type="SUPFAM" id="SSF47676">
    <property type="entry name" value="Conserved domain common to transcription factors TFIIS, elongin A, CRSP70"/>
    <property type="match status" value="1"/>
</dbReference>
<feature type="compositionally biased region" description="Basic and acidic residues" evidence="2">
    <location>
        <begin position="290"/>
        <end position="312"/>
    </location>
</feature>
<keyword evidence="1" id="KW-0539">Nucleus</keyword>
<feature type="region of interest" description="Disordered" evidence="2">
    <location>
        <begin position="653"/>
        <end position="678"/>
    </location>
</feature>
<feature type="region of interest" description="Disordered" evidence="2">
    <location>
        <begin position="395"/>
        <end position="464"/>
    </location>
</feature>
<feature type="region of interest" description="Disordered" evidence="2">
    <location>
        <begin position="750"/>
        <end position="771"/>
    </location>
</feature>
<evidence type="ECO:0000256" key="1">
    <source>
        <dbReference type="PROSITE-ProRule" id="PRU00649"/>
    </source>
</evidence>
<feature type="compositionally biased region" description="Low complexity" evidence="2">
    <location>
        <begin position="754"/>
        <end position="770"/>
    </location>
</feature>
<feature type="compositionally biased region" description="Basic and acidic residues" evidence="2">
    <location>
        <begin position="167"/>
        <end position="177"/>
    </location>
</feature>
<keyword evidence="5" id="KW-1185">Reference proteome</keyword>